<dbReference type="EMBL" id="LAVV01006572">
    <property type="protein sequence ID" value="KNZ59308.1"/>
    <property type="molecule type" value="Genomic_DNA"/>
</dbReference>
<keyword evidence="2" id="KW-1185">Reference proteome</keyword>
<dbReference type="Pfam" id="PF14223">
    <property type="entry name" value="Retrotran_gag_2"/>
    <property type="match status" value="1"/>
</dbReference>
<dbReference type="AlphaFoldDB" id="A0A0L6VEY3"/>
<sequence length="228" mass="25408">MDEINPTILKTTIEAIPILTEENFSSWRTQISALFKLGGVKDQVLNGKPALEESDNTILVYNKFSNISFDISNIEKFVTELRASLVQMQDVGICMDNEIVTYDLLRRLPASLDNINQAITHSKNGEDIKPQTLLNHLKIHLNELKVSAISNKSEVTTMFTEKNKKCSPGKHNPLADHPAEQCWFDANKANAPWVKKQESTVCSLSTFSSISPSSFILDSGLTAHMISD</sequence>
<evidence type="ECO:0000313" key="2">
    <source>
        <dbReference type="Proteomes" id="UP000037035"/>
    </source>
</evidence>
<organism evidence="1 2">
    <name type="scientific">Puccinia sorghi</name>
    <dbReference type="NCBI Taxonomy" id="27349"/>
    <lineage>
        <taxon>Eukaryota</taxon>
        <taxon>Fungi</taxon>
        <taxon>Dikarya</taxon>
        <taxon>Basidiomycota</taxon>
        <taxon>Pucciniomycotina</taxon>
        <taxon>Pucciniomycetes</taxon>
        <taxon>Pucciniales</taxon>
        <taxon>Pucciniaceae</taxon>
        <taxon>Puccinia</taxon>
    </lineage>
</organism>
<protein>
    <submittedName>
        <fullName evidence="1">Uncharacterized protein</fullName>
    </submittedName>
</protein>
<accession>A0A0L6VEY3</accession>
<comment type="caution">
    <text evidence="1">The sequence shown here is derived from an EMBL/GenBank/DDBJ whole genome shotgun (WGS) entry which is preliminary data.</text>
</comment>
<name>A0A0L6VEY3_9BASI</name>
<evidence type="ECO:0000313" key="1">
    <source>
        <dbReference type="EMBL" id="KNZ59308.1"/>
    </source>
</evidence>
<gene>
    <name evidence="1" type="ORF">VP01_1761g4</name>
</gene>
<dbReference type="VEuPathDB" id="FungiDB:VP01_1761g4"/>
<dbReference type="Proteomes" id="UP000037035">
    <property type="component" value="Unassembled WGS sequence"/>
</dbReference>
<reference evidence="1 2" key="1">
    <citation type="submission" date="2015-08" db="EMBL/GenBank/DDBJ databases">
        <title>Next Generation Sequencing and Analysis of the Genome of Puccinia sorghi L Schw, the Causal Agent of Maize Common Rust.</title>
        <authorList>
            <person name="Rochi L."/>
            <person name="Burguener G."/>
            <person name="Darino M."/>
            <person name="Turjanski A."/>
            <person name="Kreff E."/>
            <person name="Dieguez M.J."/>
            <person name="Sacco F."/>
        </authorList>
    </citation>
    <scope>NUCLEOTIDE SEQUENCE [LARGE SCALE GENOMIC DNA]</scope>
    <source>
        <strain evidence="1 2">RO10H11247</strain>
    </source>
</reference>
<proteinExistence type="predicted"/>